<feature type="transmembrane region" description="Helical" evidence="18">
    <location>
        <begin position="792"/>
        <end position="812"/>
    </location>
</feature>
<dbReference type="SUPFAM" id="SSF81653">
    <property type="entry name" value="Calcium ATPase, transduction domain A"/>
    <property type="match status" value="1"/>
</dbReference>
<dbReference type="AlphaFoldDB" id="A0AAE6DG03"/>
<dbReference type="SUPFAM" id="SSF81665">
    <property type="entry name" value="Calcium ATPase, transmembrane domain M"/>
    <property type="match status" value="1"/>
</dbReference>
<dbReference type="GO" id="GO:0016887">
    <property type="term" value="F:ATP hydrolysis activity"/>
    <property type="evidence" value="ECO:0007669"/>
    <property type="project" value="InterPro"/>
</dbReference>
<dbReference type="PRINTS" id="PR00943">
    <property type="entry name" value="CUATPASE"/>
</dbReference>
<dbReference type="CDD" id="cd02094">
    <property type="entry name" value="P-type_ATPase_Cu-like"/>
    <property type="match status" value="1"/>
</dbReference>
<dbReference type="SMART" id="SM00746">
    <property type="entry name" value="TRASH"/>
    <property type="match status" value="2"/>
</dbReference>
<dbReference type="InterPro" id="IPR059000">
    <property type="entry name" value="ATPase_P-type_domA"/>
</dbReference>
<name>A0AAE6DG03_CUPNH</name>
<evidence type="ECO:0000256" key="13">
    <source>
        <dbReference type="ARBA" id="ARBA00023008"/>
    </source>
</evidence>
<evidence type="ECO:0000256" key="17">
    <source>
        <dbReference type="ARBA" id="ARBA00049289"/>
    </source>
</evidence>
<keyword evidence="15 18" id="KW-0472">Membrane</keyword>
<dbReference type="FunFam" id="3.40.50.1000:FF:000144">
    <property type="entry name" value="copper-transporting ATPase 1 isoform X2"/>
    <property type="match status" value="1"/>
</dbReference>
<dbReference type="NCBIfam" id="TIGR01494">
    <property type="entry name" value="ATPase_P-type"/>
    <property type="match status" value="1"/>
</dbReference>
<dbReference type="InterPro" id="IPR012348">
    <property type="entry name" value="RNR-like"/>
</dbReference>
<evidence type="ECO:0000256" key="6">
    <source>
        <dbReference type="ARBA" id="ARBA00022692"/>
    </source>
</evidence>
<dbReference type="Gene3D" id="2.70.150.10">
    <property type="entry name" value="Calcium-transporting ATPase, cytoplasmic transduction domain A"/>
    <property type="match status" value="1"/>
</dbReference>
<sequence length="827" mass="87136">MPTKSTTPNGGSYGLTEAQAAPTAAAGPAASQQLVRDPVCGMEISPREAATSTELDQKRYWFCSPHCEQVFLANPAKYVLHPVDRRSSAGPSRSPSPPGVAPIPAATPALASHAAKQLAKDPICGMMVDKATALSAERGNRKYYFCSESCLRTFESPESELKAMKTRVTIALTGVLALAVLRAGAFLALAAGATLVTWAPIPALPWFTWGMWLFLLVTPVQFIGGWSFYKGAWNAIRTRNINMDFLIALGTSVAYFYSVVVLFFPSWLPVKVEERDVYFEVSAVIIAFVLLGKYMEEIIKKKSSAAVRRLLDLRPAVAHVLRDGTEVEIPAESIMVGEAVVVRPGEKIPTDGKVIDGQSSVDESMLTGESMPVEKKPGAAVIGGTLNRSGAFTFQATKIGADTALAQIIRMVEDAQASTAQIQRLADQVTGYFVPAVVSVAMLALVGWTVAGHFPQGLLAFVAVLIISCPCALGVATPAALMVGVGKGADNGILIRGGEVLERAEKLTAVVFDKTGTITRGEPTLTDVIPLSGREKSDLLTLAAAVEAGSEHPLGEAIVRAAQYRALTIPKAASISALSGMGIQGLVDGQQVWLGNRRLFARQGIPIESAESVLGKLEADGKTAMLVGAGTQLLGVVAVADTVKPEASEAIAALKARAIKVVLLSGDNRRTAEAIGRQVGIEHVIAEVMPEDKVETIHALQKQGEVVAMVGDGVNDAPALAAADIGIAIGSGSDVAKETGSIILIRDDVRDVVAAIELSRATMRKIKQNLFWAFIYNTIGIPIAALGLLNPIFAAAAMALSSLSVVANSALLKRVRLGARIASLEAR</sequence>
<evidence type="ECO:0000256" key="5">
    <source>
        <dbReference type="ARBA" id="ARBA00022475"/>
    </source>
</evidence>
<keyword evidence="5 18" id="KW-1003">Cell membrane</keyword>
<reference evidence="21 22" key="1">
    <citation type="submission" date="2019-04" db="EMBL/GenBank/DDBJ databases">
        <title>Long-read de novo sequencing of Cupriavidus necator H16.</title>
        <authorList>
            <person name="Little G.T."/>
            <person name="Ehsaan M."/>
            <person name="Arenas-Lopez C."/>
            <person name="Jawed K."/>
            <person name="Winzer K."/>
            <person name="Kovacs K."/>
            <person name="Malys N."/>
            <person name="Minton N.P."/>
        </authorList>
    </citation>
    <scope>NUCLEOTIDE SEQUENCE [LARGE SCALE GENOMIC DNA]</scope>
    <source>
        <strain evidence="21 22">H16</strain>
    </source>
</reference>
<evidence type="ECO:0000256" key="18">
    <source>
        <dbReference type="RuleBase" id="RU362081"/>
    </source>
</evidence>
<dbReference type="GO" id="GO:0005507">
    <property type="term" value="F:copper ion binding"/>
    <property type="evidence" value="ECO:0007669"/>
    <property type="project" value="TreeGrafter"/>
</dbReference>
<dbReference type="FunFam" id="2.70.150.10:FF:000020">
    <property type="entry name" value="Copper-exporting P-type ATPase A"/>
    <property type="match status" value="1"/>
</dbReference>
<evidence type="ECO:0000313" key="22">
    <source>
        <dbReference type="Proteomes" id="UP000296079"/>
    </source>
</evidence>
<dbReference type="InterPro" id="IPR023214">
    <property type="entry name" value="HAD_sf"/>
</dbReference>
<dbReference type="PANTHER" id="PTHR43520">
    <property type="entry name" value="ATP7, ISOFORM B"/>
    <property type="match status" value="1"/>
</dbReference>
<keyword evidence="14" id="KW-0406">Ion transport</keyword>
<dbReference type="Pfam" id="PF04945">
    <property type="entry name" value="YHS"/>
    <property type="match status" value="2"/>
</dbReference>
<dbReference type="GO" id="GO:0043682">
    <property type="term" value="F:P-type divalent copper transporter activity"/>
    <property type="evidence" value="ECO:0007669"/>
    <property type="project" value="TreeGrafter"/>
</dbReference>
<dbReference type="InterPro" id="IPR044492">
    <property type="entry name" value="P_typ_ATPase_HD_dom"/>
</dbReference>
<keyword evidence="9" id="KW-0187">Copper transport</keyword>
<evidence type="ECO:0000256" key="7">
    <source>
        <dbReference type="ARBA" id="ARBA00022723"/>
    </source>
</evidence>
<dbReference type="GO" id="GO:0060003">
    <property type="term" value="P:copper ion export"/>
    <property type="evidence" value="ECO:0007669"/>
    <property type="project" value="UniProtKB-ARBA"/>
</dbReference>
<dbReference type="InterPro" id="IPR018303">
    <property type="entry name" value="ATPase_P-typ_P_site"/>
</dbReference>
<keyword evidence="7 18" id="KW-0479">Metal-binding</keyword>
<feature type="domain" description="TRASH" evidence="20">
    <location>
        <begin position="37"/>
        <end position="75"/>
    </location>
</feature>
<dbReference type="Gene3D" id="3.40.50.1000">
    <property type="entry name" value="HAD superfamily/HAD-like"/>
    <property type="match status" value="1"/>
</dbReference>
<dbReference type="PRINTS" id="PR00119">
    <property type="entry name" value="CATATPASE"/>
</dbReference>
<dbReference type="GO" id="GO:0005524">
    <property type="term" value="F:ATP binding"/>
    <property type="evidence" value="ECO:0007669"/>
    <property type="project" value="UniProtKB-UniRule"/>
</dbReference>
<evidence type="ECO:0000259" key="20">
    <source>
        <dbReference type="SMART" id="SM00746"/>
    </source>
</evidence>
<keyword evidence="8 18" id="KW-0547">Nucleotide-binding</keyword>
<dbReference type="PROSITE" id="PS00154">
    <property type="entry name" value="ATPASE_E1_E2"/>
    <property type="match status" value="1"/>
</dbReference>
<dbReference type="PANTHER" id="PTHR43520:SF8">
    <property type="entry name" value="P-TYPE CU(+) TRANSPORTER"/>
    <property type="match status" value="1"/>
</dbReference>
<evidence type="ECO:0000256" key="3">
    <source>
        <dbReference type="ARBA" id="ARBA00012517"/>
    </source>
</evidence>
<dbReference type="InterPro" id="IPR011017">
    <property type="entry name" value="TRASH_dom"/>
</dbReference>
<evidence type="ECO:0000256" key="12">
    <source>
        <dbReference type="ARBA" id="ARBA00022989"/>
    </source>
</evidence>
<organism evidence="21 22">
    <name type="scientific">Cupriavidus necator (strain ATCC 17699 / DSM 428 / KCTC 22496 / NCIMB 10442 / H16 / Stanier 337)</name>
    <name type="common">Ralstonia eutropha</name>
    <dbReference type="NCBI Taxonomy" id="381666"/>
    <lineage>
        <taxon>Bacteria</taxon>
        <taxon>Pseudomonadati</taxon>
        <taxon>Pseudomonadota</taxon>
        <taxon>Betaproteobacteria</taxon>
        <taxon>Burkholderiales</taxon>
        <taxon>Burkholderiaceae</taxon>
        <taxon>Cupriavidus</taxon>
    </lineage>
</organism>
<dbReference type="EMBL" id="CP039287">
    <property type="protein sequence ID" value="QCC00909.1"/>
    <property type="molecule type" value="Genomic_DNA"/>
</dbReference>
<evidence type="ECO:0000256" key="11">
    <source>
        <dbReference type="ARBA" id="ARBA00022967"/>
    </source>
</evidence>
<dbReference type="GO" id="GO:0055070">
    <property type="term" value="P:copper ion homeostasis"/>
    <property type="evidence" value="ECO:0007669"/>
    <property type="project" value="TreeGrafter"/>
</dbReference>
<evidence type="ECO:0000256" key="14">
    <source>
        <dbReference type="ARBA" id="ARBA00023065"/>
    </source>
</evidence>
<dbReference type="InterPro" id="IPR007029">
    <property type="entry name" value="YHS_dom"/>
</dbReference>
<dbReference type="Pfam" id="PF00702">
    <property type="entry name" value="Hydrolase"/>
    <property type="match status" value="1"/>
</dbReference>
<dbReference type="InterPro" id="IPR023299">
    <property type="entry name" value="ATPase_P-typ_cyto_dom_N"/>
</dbReference>
<feature type="region of interest" description="Disordered" evidence="19">
    <location>
        <begin position="84"/>
        <end position="105"/>
    </location>
</feature>
<feature type="domain" description="TRASH" evidence="20">
    <location>
        <begin position="121"/>
        <end position="158"/>
    </location>
</feature>
<dbReference type="Proteomes" id="UP000296079">
    <property type="component" value="Chromosome 1"/>
</dbReference>
<evidence type="ECO:0000256" key="19">
    <source>
        <dbReference type="SAM" id="MobiDB-lite"/>
    </source>
</evidence>
<dbReference type="InterPro" id="IPR023298">
    <property type="entry name" value="ATPase_P-typ_TM_dom_sf"/>
</dbReference>
<dbReference type="RefSeq" id="WP_081225811.1">
    <property type="nucleotide sequence ID" value="NC_008313.1"/>
</dbReference>
<dbReference type="SFLD" id="SFLDS00003">
    <property type="entry name" value="Haloacid_Dehalogenase"/>
    <property type="match status" value="1"/>
</dbReference>
<dbReference type="Gene3D" id="1.10.620.20">
    <property type="entry name" value="Ribonucleotide Reductase, subunit A"/>
    <property type="match status" value="1"/>
</dbReference>
<dbReference type="InterPro" id="IPR036412">
    <property type="entry name" value="HAD-like_sf"/>
</dbReference>
<comment type="similarity">
    <text evidence="2 18">Belongs to the cation transport ATPase (P-type) (TC 3.A.3) family. Type IB subfamily.</text>
</comment>
<evidence type="ECO:0000256" key="2">
    <source>
        <dbReference type="ARBA" id="ARBA00006024"/>
    </source>
</evidence>
<feature type="transmembrane region" description="Helical" evidence="18">
    <location>
        <begin position="432"/>
        <end position="451"/>
    </location>
</feature>
<dbReference type="SUPFAM" id="SSF47240">
    <property type="entry name" value="Ferritin-like"/>
    <property type="match status" value="1"/>
</dbReference>
<dbReference type="GO" id="GO:0016491">
    <property type="term" value="F:oxidoreductase activity"/>
    <property type="evidence" value="ECO:0007669"/>
    <property type="project" value="InterPro"/>
</dbReference>
<dbReference type="InterPro" id="IPR027256">
    <property type="entry name" value="P-typ_ATPase_IB"/>
</dbReference>
<dbReference type="NCBIfam" id="TIGR01525">
    <property type="entry name" value="ATPase-IB_hvy"/>
    <property type="match status" value="1"/>
</dbReference>
<dbReference type="NCBIfam" id="TIGR01511">
    <property type="entry name" value="ATPase-IB1_Cu"/>
    <property type="match status" value="1"/>
</dbReference>
<dbReference type="SFLD" id="SFLDF00027">
    <property type="entry name" value="p-type_atpase"/>
    <property type="match status" value="1"/>
</dbReference>
<keyword evidence="4" id="KW-0813">Transport</keyword>
<dbReference type="SUPFAM" id="SSF56784">
    <property type="entry name" value="HAD-like"/>
    <property type="match status" value="1"/>
</dbReference>
<evidence type="ECO:0000256" key="8">
    <source>
        <dbReference type="ARBA" id="ARBA00022741"/>
    </source>
</evidence>
<feature type="transmembrane region" description="Helical" evidence="18">
    <location>
        <begin position="241"/>
        <end position="265"/>
    </location>
</feature>
<keyword evidence="11" id="KW-1278">Translocase</keyword>
<keyword evidence="13" id="KW-0186">Copper</keyword>
<evidence type="ECO:0000313" key="21">
    <source>
        <dbReference type="EMBL" id="QCC00909.1"/>
    </source>
</evidence>
<feature type="transmembrane region" description="Helical" evidence="18">
    <location>
        <begin position="769"/>
        <end position="786"/>
    </location>
</feature>
<evidence type="ECO:0000256" key="4">
    <source>
        <dbReference type="ARBA" id="ARBA00022448"/>
    </source>
</evidence>
<feature type="transmembrane region" description="Helical" evidence="18">
    <location>
        <begin position="207"/>
        <end position="229"/>
    </location>
</feature>
<keyword evidence="6 18" id="KW-0812">Transmembrane</keyword>
<evidence type="ECO:0000256" key="15">
    <source>
        <dbReference type="ARBA" id="ARBA00023136"/>
    </source>
</evidence>
<evidence type="ECO:0000256" key="16">
    <source>
        <dbReference type="ARBA" id="ARBA00033239"/>
    </source>
</evidence>
<evidence type="ECO:0000256" key="9">
    <source>
        <dbReference type="ARBA" id="ARBA00022796"/>
    </source>
</evidence>
<proteinExistence type="inferred from homology"/>
<feature type="transmembrane region" description="Helical" evidence="18">
    <location>
        <begin position="457"/>
        <end position="486"/>
    </location>
</feature>
<keyword evidence="12 18" id="KW-1133">Transmembrane helix</keyword>
<dbReference type="EC" id="7.2.2.8" evidence="3"/>
<dbReference type="Gene3D" id="3.40.1110.10">
    <property type="entry name" value="Calcium-transporting ATPase, cytoplasmic domain N"/>
    <property type="match status" value="1"/>
</dbReference>
<comment type="subcellular location">
    <subcellularLocation>
        <location evidence="1">Cell membrane</location>
        <topology evidence="1">Multi-pass membrane protein</topology>
    </subcellularLocation>
</comment>
<keyword evidence="10 18" id="KW-0067">ATP-binding</keyword>
<evidence type="ECO:0000256" key="1">
    <source>
        <dbReference type="ARBA" id="ARBA00004651"/>
    </source>
</evidence>
<protein>
    <recommendedName>
        <fullName evidence="3">P-type Cu(+) transporter</fullName>
        <ecNumber evidence="3">7.2.2.8</ecNumber>
    </recommendedName>
    <alternativeName>
        <fullName evidence="16">Cu(+)-exporting ATPase</fullName>
    </alternativeName>
</protein>
<evidence type="ECO:0000256" key="10">
    <source>
        <dbReference type="ARBA" id="ARBA00022840"/>
    </source>
</evidence>
<feature type="transmembrane region" description="Helical" evidence="18">
    <location>
        <begin position="168"/>
        <end position="201"/>
    </location>
</feature>
<accession>A0AAE6DG03</accession>
<gene>
    <name evidence="21" type="ORF">E6A55_10110</name>
</gene>
<dbReference type="GO" id="GO:0005886">
    <property type="term" value="C:plasma membrane"/>
    <property type="evidence" value="ECO:0007669"/>
    <property type="project" value="UniProtKB-SubCell"/>
</dbReference>
<dbReference type="InterPro" id="IPR001757">
    <property type="entry name" value="P_typ_ATPase"/>
</dbReference>
<feature type="transmembrane region" description="Helical" evidence="18">
    <location>
        <begin position="277"/>
        <end position="295"/>
    </location>
</feature>
<dbReference type="InterPro" id="IPR009078">
    <property type="entry name" value="Ferritin-like_SF"/>
</dbReference>
<dbReference type="Pfam" id="PF00122">
    <property type="entry name" value="E1-E2_ATPase"/>
    <property type="match status" value="1"/>
</dbReference>
<dbReference type="GO" id="GO:0140581">
    <property type="term" value="F:P-type monovalent copper transporter activity"/>
    <property type="evidence" value="ECO:0007669"/>
    <property type="project" value="UniProtKB-EC"/>
</dbReference>
<comment type="catalytic activity">
    <reaction evidence="17">
        <text>Cu(+)(in) + ATP + H2O = Cu(+)(out) + ADP + phosphate + H(+)</text>
        <dbReference type="Rhea" id="RHEA:25792"/>
        <dbReference type="ChEBI" id="CHEBI:15377"/>
        <dbReference type="ChEBI" id="CHEBI:15378"/>
        <dbReference type="ChEBI" id="CHEBI:30616"/>
        <dbReference type="ChEBI" id="CHEBI:43474"/>
        <dbReference type="ChEBI" id="CHEBI:49552"/>
        <dbReference type="ChEBI" id="CHEBI:456216"/>
        <dbReference type="EC" id="7.2.2.8"/>
    </reaction>
</comment>
<dbReference type="SFLD" id="SFLDG00002">
    <property type="entry name" value="C1.7:_P-type_atpase_like"/>
    <property type="match status" value="1"/>
</dbReference>
<dbReference type="InterPro" id="IPR008250">
    <property type="entry name" value="ATPase_P-typ_transduc_dom_A_sf"/>
</dbReference>